<comment type="caution">
    <text evidence="1">The sequence shown here is derived from an EMBL/GenBank/DDBJ whole genome shotgun (WGS) entry which is preliminary data.</text>
</comment>
<name>A0ACA9NG00_9GLOM</name>
<protein>
    <submittedName>
        <fullName evidence="1">3887_t:CDS:1</fullName>
    </submittedName>
</protein>
<proteinExistence type="predicted"/>
<evidence type="ECO:0000313" key="1">
    <source>
        <dbReference type="EMBL" id="CAG8653123.1"/>
    </source>
</evidence>
<accession>A0ACA9NG00</accession>
<dbReference type="Proteomes" id="UP000789702">
    <property type="component" value="Unassembled WGS sequence"/>
</dbReference>
<reference evidence="1" key="1">
    <citation type="submission" date="2021-06" db="EMBL/GenBank/DDBJ databases">
        <authorList>
            <person name="Kallberg Y."/>
            <person name="Tangrot J."/>
            <person name="Rosling A."/>
        </authorList>
    </citation>
    <scope>NUCLEOTIDE SEQUENCE</scope>
    <source>
        <strain evidence="1">IL203A</strain>
    </source>
</reference>
<sequence>TTSNQEEINNAIKEVNKRQETSIPLIENMTDTEVFDDIKG</sequence>
<evidence type="ECO:0000313" key="2">
    <source>
        <dbReference type="Proteomes" id="UP000789702"/>
    </source>
</evidence>
<keyword evidence="2" id="KW-1185">Reference proteome</keyword>
<gene>
    <name evidence="1" type="ORF">DHETER_LOCUS9395</name>
</gene>
<dbReference type="EMBL" id="CAJVPU010016444">
    <property type="protein sequence ID" value="CAG8653123.1"/>
    <property type="molecule type" value="Genomic_DNA"/>
</dbReference>
<feature type="non-terminal residue" evidence="1">
    <location>
        <position position="1"/>
    </location>
</feature>
<organism evidence="1 2">
    <name type="scientific">Dentiscutata heterogama</name>
    <dbReference type="NCBI Taxonomy" id="1316150"/>
    <lineage>
        <taxon>Eukaryota</taxon>
        <taxon>Fungi</taxon>
        <taxon>Fungi incertae sedis</taxon>
        <taxon>Mucoromycota</taxon>
        <taxon>Glomeromycotina</taxon>
        <taxon>Glomeromycetes</taxon>
        <taxon>Diversisporales</taxon>
        <taxon>Gigasporaceae</taxon>
        <taxon>Dentiscutata</taxon>
    </lineage>
</organism>